<dbReference type="InterPro" id="IPR038636">
    <property type="entry name" value="Wzi_sf"/>
</dbReference>
<evidence type="ECO:0000313" key="1">
    <source>
        <dbReference type="EMBL" id="CDL12413.1"/>
    </source>
</evidence>
<dbReference type="Proteomes" id="UP000019183">
    <property type="component" value="Unassembled WGS sequence"/>
</dbReference>
<reference evidence="1" key="1">
    <citation type="submission" date="2013-10" db="EMBL/GenBank/DDBJ databases">
        <title>Antibiotic resistance diversity of beta-lactamase producers in the General Hospital Vienna.</title>
        <authorList>
            <person name="Barisic I."/>
            <person name="Mitteregger D."/>
            <person name="Hirschl A.M."/>
            <person name="Noehammer C."/>
            <person name="Wiesinger-Mayr H."/>
        </authorList>
    </citation>
    <scope>NUCLEOTIDE SEQUENCE [LARGE SCALE GENOMIC DNA]</scope>
    <source>
        <strain evidence="1">IS43</strain>
    </source>
</reference>
<keyword evidence="2" id="KW-1185">Reference proteome</keyword>
<organism evidence="1 2">
    <name type="scientific">Klebsiella pneumoniae IS43</name>
    <dbReference type="NCBI Taxonomy" id="1432552"/>
    <lineage>
        <taxon>Bacteria</taxon>
        <taxon>Pseudomonadati</taxon>
        <taxon>Pseudomonadota</taxon>
        <taxon>Gammaproteobacteria</taxon>
        <taxon>Enterobacterales</taxon>
        <taxon>Enterobacteriaceae</taxon>
        <taxon>Klebsiella/Raoultella group</taxon>
        <taxon>Klebsiella</taxon>
        <taxon>Klebsiella pneumoniae complex</taxon>
    </lineage>
</organism>
<protein>
    <submittedName>
        <fullName evidence="1">Uncharacterized protein</fullName>
    </submittedName>
</protein>
<dbReference type="Gene3D" id="2.40.160.130">
    <property type="entry name" value="Capsule assembly protein Wzi"/>
    <property type="match status" value="1"/>
</dbReference>
<name>W1DSM5_KLEPN</name>
<sequence length="47" mass="5415">MVNDNDLRNDLAWLSDRGVIHLSLSTWPLSQEEISRALKKGQTVLFF</sequence>
<proteinExistence type="predicted"/>
<comment type="caution">
    <text evidence="1">The sequence shown here is derived from an EMBL/GenBank/DDBJ whole genome shotgun (WGS) entry which is preliminary data.</text>
</comment>
<evidence type="ECO:0000313" key="2">
    <source>
        <dbReference type="Proteomes" id="UP000019183"/>
    </source>
</evidence>
<dbReference type="EMBL" id="CBWK010000795">
    <property type="protein sequence ID" value="CDL12413.1"/>
    <property type="molecule type" value="Genomic_DNA"/>
</dbReference>
<accession>W1DSM5</accession>
<dbReference type="AlphaFoldDB" id="W1DSM5"/>